<dbReference type="PRINTS" id="PR00344">
    <property type="entry name" value="BCTRLSENSOR"/>
</dbReference>
<dbReference type="InterPro" id="IPR036890">
    <property type="entry name" value="HATPase_C_sf"/>
</dbReference>
<evidence type="ECO:0000259" key="7">
    <source>
        <dbReference type="PROSITE" id="PS50109"/>
    </source>
</evidence>
<dbReference type="Gene3D" id="1.10.287.130">
    <property type="match status" value="1"/>
</dbReference>
<dbReference type="Gene3D" id="3.40.50.2300">
    <property type="match status" value="1"/>
</dbReference>
<dbReference type="OrthoDB" id="60033at2759"/>
<dbReference type="EMBL" id="RRYP01002322">
    <property type="protein sequence ID" value="TNV84902.1"/>
    <property type="molecule type" value="Genomic_DNA"/>
</dbReference>
<keyword evidence="5" id="KW-0418">Kinase</keyword>
<accession>A0A8J8T747</accession>
<evidence type="ECO:0000313" key="10">
    <source>
        <dbReference type="Proteomes" id="UP000785679"/>
    </source>
</evidence>
<protein>
    <recommendedName>
        <fullName evidence="2">histidine kinase</fullName>
        <ecNumber evidence="2">2.7.13.3</ecNumber>
    </recommendedName>
</protein>
<dbReference type="InterPro" id="IPR036097">
    <property type="entry name" value="HisK_dim/P_sf"/>
</dbReference>
<name>A0A8J8T747_HALGN</name>
<proteinExistence type="predicted"/>
<dbReference type="FunFam" id="3.30.565.10:FF:000010">
    <property type="entry name" value="Sensor histidine kinase RcsC"/>
    <property type="match status" value="1"/>
</dbReference>
<dbReference type="SUPFAM" id="SSF47384">
    <property type="entry name" value="Homodimeric domain of signal transducing histidine kinase"/>
    <property type="match status" value="1"/>
</dbReference>
<gene>
    <name evidence="9" type="ORF">FGO68_gene8331</name>
</gene>
<dbReference type="Gene3D" id="3.30.565.10">
    <property type="entry name" value="Histidine kinase-like ATPase, C-terminal domain"/>
    <property type="match status" value="1"/>
</dbReference>
<evidence type="ECO:0000259" key="8">
    <source>
        <dbReference type="PROSITE" id="PS50110"/>
    </source>
</evidence>
<evidence type="ECO:0000256" key="5">
    <source>
        <dbReference type="ARBA" id="ARBA00022777"/>
    </source>
</evidence>
<feature type="modified residue" description="4-aspartylphosphate" evidence="6">
    <location>
        <position position="727"/>
    </location>
</feature>
<evidence type="ECO:0000256" key="1">
    <source>
        <dbReference type="ARBA" id="ARBA00000085"/>
    </source>
</evidence>
<dbReference type="GO" id="GO:0000155">
    <property type="term" value="F:phosphorelay sensor kinase activity"/>
    <property type="evidence" value="ECO:0007669"/>
    <property type="project" value="InterPro"/>
</dbReference>
<sequence length="805" mass="91906">MPVQTKKAIRRFMWVFYLIRNYLHYGKTILINHLDDFDMKIVIGVVSALIIQDFSSNLFDQYLKSIKTQTKKMQELFKNTLTVIPNGVLIIDIKTKAITYSNKEMELIVNIINESGQLSTESVTEKKRSLQERICDFILCDSILGPRRHSSNKFSNYAKHEKLPATIQHSTIIDKIRSKISSDQKLQLEKSRIKKQNLWDFMIGMLETQYLDRKETVFKAKNPKRYIQVKPSLINNGGQLLVICSDITRIKEVESQGRKLRASFFSSVAHELRTPLNSIIPIIKMALDMIGGSTQGKQINFERLMKLLNIVKNSSYHLQSVIEDALDISRLENNQFQIFKELMDVRAVVEQVCDIMKFQVQEKGLQFAVKVGKSVPNTFLSDIKRVKQVLFNLIGNAIKFTFSGRISVIVDFDEETKLLTGKVSDTGLGIKEADLEKLFKFFGCLVTTKDINRGGMGLGLTISKMIIQQLGGDISVESLPGVGSTFSFTIPIEQHETIEKKEIFPDNLYHSDFSDHETESLIPTKSKMRVPIQEESKLQFDEISCLQVPSEQHLGIKMEVFNNKKNMALIKRKSTLKQRETILITDITEQREQQNCTTLVADAISDLIHVMPLSAQHRNPLREKGTLNVTELEIKQNCRKVVGIESQQILIIQEQPAQVIQPRILCVDDSTYNLFVIKESLQLINDQLNIDTALNGQIAFDKIFDAHQKRIRNQEVDSQYYDLVLLDLHMPLLDGFQTAKLVREAIAAGRMQLGNLKIFAISAISESQFQCNPFSRYFDGYIEKPVSEERLEIILKSIKLKGLSA</sequence>
<keyword evidence="4" id="KW-0808">Transferase</keyword>
<evidence type="ECO:0000256" key="6">
    <source>
        <dbReference type="PROSITE-ProRule" id="PRU00169"/>
    </source>
</evidence>
<dbReference type="InterPro" id="IPR005467">
    <property type="entry name" value="His_kinase_dom"/>
</dbReference>
<dbReference type="Proteomes" id="UP000785679">
    <property type="component" value="Unassembled WGS sequence"/>
</dbReference>
<dbReference type="PROSITE" id="PS50110">
    <property type="entry name" value="RESPONSE_REGULATORY"/>
    <property type="match status" value="1"/>
</dbReference>
<reference evidence="9" key="1">
    <citation type="submission" date="2019-06" db="EMBL/GenBank/DDBJ databases">
        <authorList>
            <person name="Zheng W."/>
        </authorList>
    </citation>
    <scope>NUCLEOTIDE SEQUENCE</scope>
    <source>
        <strain evidence="9">QDHG01</strain>
    </source>
</reference>
<dbReference type="PROSITE" id="PS50109">
    <property type="entry name" value="HIS_KIN"/>
    <property type="match status" value="1"/>
</dbReference>
<dbReference type="InterPro" id="IPR011006">
    <property type="entry name" value="CheY-like_superfamily"/>
</dbReference>
<dbReference type="CDD" id="cd00082">
    <property type="entry name" value="HisKA"/>
    <property type="match status" value="1"/>
</dbReference>
<keyword evidence="10" id="KW-1185">Reference proteome</keyword>
<evidence type="ECO:0000313" key="9">
    <source>
        <dbReference type="EMBL" id="TNV84902.1"/>
    </source>
</evidence>
<keyword evidence="3 6" id="KW-0597">Phosphoprotein</keyword>
<dbReference type="Pfam" id="PF00072">
    <property type="entry name" value="Response_reg"/>
    <property type="match status" value="1"/>
</dbReference>
<dbReference type="PANTHER" id="PTHR43047:SF72">
    <property type="entry name" value="OSMOSENSING HISTIDINE PROTEIN KINASE SLN1"/>
    <property type="match status" value="1"/>
</dbReference>
<evidence type="ECO:0000256" key="3">
    <source>
        <dbReference type="ARBA" id="ARBA00022553"/>
    </source>
</evidence>
<dbReference type="SUPFAM" id="SSF52172">
    <property type="entry name" value="CheY-like"/>
    <property type="match status" value="1"/>
</dbReference>
<evidence type="ECO:0000256" key="4">
    <source>
        <dbReference type="ARBA" id="ARBA00022679"/>
    </source>
</evidence>
<dbReference type="InterPro" id="IPR004358">
    <property type="entry name" value="Sig_transdc_His_kin-like_C"/>
</dbReference>
<feature type="domain" description="Response regulatory" evidence="8">
    <location>
        <begin position="663"/>
        <end position="799"/>
    </location>
</feature>
<dbReference type="CDD" id="cd17546">
    <property type="entry name" value="REC_hyHK_CKI1_RcsC-like"/>
    <property type="match status" value="1"/>
</dbReference>
<dbReference type="GO" id="GO:0009927">
    <property type="term" value="F:histidine phosphotransfer kinase activity"/>
    <property type="evidence" value="ECO:0007669"/>
    <property type="project" value="TreeGrafter"/>
</dbReference>
<dbReference type="SMART" id="SM00387">
    <property type="entry name" value="HATPase_c"/>
    <property type="match status" value="1"/>
</dbReference>
<dbReference type="InterPro" id="IPR001789">
    <property type="entry name" value="Sig_transdc_resp-reg_receiver"/>
</dbReference>
<dbReference type="SMART" id="SM00388">
    <property type="entry name" value="HisKA"/>
    <property type="match status" value="1"/>
</dbReference>
<dbReference type="Pfam" id="PF00512">
    <property type="entry name" value="HisKA"/>
    <property type="match status" value="1"/>
</dbReference>
<dbReference type="SMART" id="SM00448">
    <property type="entry name" value="REC"/>
    <property type="match status" value="1"/>
</dbReference>
<dbReference type="AlphaFoldDB" id="A0A8J8T747"/>
<dbReference type="SUPFAM" id="SSF55874">
    <property type="entry name" value="ATPase domain of HSP90 chaperone/DNA topoisomerase II/histidine kinase"/>
    <property type="match status" value="1"/>
</dbReference>
<dbReference type="InterPro" id="IPR003661">
    <property type="entry name" value="HisK_dim/P_dom"/>
</dbReference>
<dbReference type="InterPro" id="IPR003594">
    <property type="entry name" value="HATPase_dom"/>
</dbReference>
<organism evidence="9 10">
    <name type="scientific">Halteria grandinella</name>
    <dbReference type="NCBI Taxonomy" id="5974"/>
    <lineage>
        <taxon>Eukaryota</taxon>
        <taxon>Sar</taxon>
        <taxon>Alveolata</taxon>
        <taxon>Ciliophora</taxon>
        <taxon>Intramacronucleata</taxon>
        <taxon>Spirotrichea</taxon>
        <taxon>Stichotrichia</taxon>
        <taxon>Sporadotrichida</taxon>
        <taxon>Halteriidae</taxon>
        <taxon>Halteria</taxon>
    </lineage>
</organism>
<dbReference type="Pfam" id="PF02518">
    <property type="entry name" value="HATPase_c"/>
    <property type="match status" value="1"/>
</dbReference>
<comment type="caution">
    <text evidence="9">The sequence shown here is derived from an EMBL/GenBank/DDBJ whole genome shotgun (WGS) entry which is preliminary data.</text>
</comment>
<dbReference type="GO" id="GO:0005886">
    <property type="term" value="C:plasma membrane"/>
    <property type="evidence" value="ECO:0007669"/>
    <property type="project" value="TreeGrafter"/>
</dbReference>
<dbReference type="EC" id="2.7.13.3" evidence="2"/>
<comment type="catalytic activity">
    <reaction evidence="1">
        <text>ATP + protein L-histidine = ADP + protein N-phospho-L-histidine.</text>
        <dbReference type="EC" id="2.7.13.3"/>
    </reaction>
</comment>
<feature type="domain" description="Histidine kinase" evidence="7">
    <location>
        <begin position="267"/>
        <end position="494"/>
    </location>
</feature>
<dbReference type="PANTHER" id="PTHR43047">
    <property type="entry name" value="TWO-COMPONENT HISTIDINE PROTEIN KINASE"/>
    <property type="match status" value="1"/>
</dbReference>
<evidence type="ECO:0000256" key="2">
    <source>
        <dbReference type="ARBA" id="ARBA00012438"/>
    </source>
</evidence>